<evidence type="ECO:0000313" key="5">
    <source>
        <dbReference type="Proteomes" id="UP000424527"/>
    </source>
</evidence>
<sequence length="483" mass="55483">MVCDVAPLTRCVSLASGIAVISWAEQETLSASERIERVNRDIVRSPDEPYIEDDVAYDSEAARNADPCTSRYCKWPKSADGNVYVAYTISNEFSPREVSVIERGLQSFHDVSCLRFVKRYGQKDYLNIQSLDGCWSYIGRRDNGQNLSLKRSGCVYFDTVQHEVLHALGFHHEQKRSDRDQYIRVVLENVTPGKEHNFDKVNTLNQETTYDYGSVMHYHKLFVDMKMKCILGLVVLVAVSAWAEQEVVQTLSASERIERVNRGIVRSPDEPYIEDDVAYDSEAERNADPCTSRYCKWPKSADGNVYVAYTISNEFSPREVSVIERGLESFHDVSCLRFVKRYGQKDYLNIQSLDGCWSYVGRRGNGQNLSLKRSGCVYFDTVQHEVLHALGFQHEQKRSDRDQYIRVLLENVTPGKEHAFDKINTLNQETTYDYGSVMHYHKYAFSKNNQPTLVAIPDSSVEFGRATEMSQKDIIRLNRLYQC</sequence>
<feature type="binding site" evidence="1">
    <location>
        <position position="388"/>
    </location>
    <ligand>
        <name>Zn(2+)</name>
        <dbReference type="ChEBI" id="CHEBI:29105"/>
        <note>catalytic</note>
    </ligand>
</feature>
<dbReference type="Proteomes" id="UP000424527">
    <property type="component" value="Unassembled WGS sequence"/>
</dbReference>
<keyword evidence="1 2" id="KW-0645">Protease</keyword>
<organism evidence="4 5">
    <name type="scientific">Larimichthys crocea</name>
    <name type="common">Large yellow croaker</name>
    <name type="synonym">Pseudosciaena crocea</name>
    <dbReference type="NCBI Taxonomy" id="215358"/>
    <lineage>
        <taxon>Eukaryota</taxon>
        <taxon>Metazoa</taxon>
        <taxon>Chordata</taxon>
        <taxon>Craniata</taxon>
        <taxon>Vertebrata</taxon>
        <taxon>Euteleostomi</taxon>
        <taxon>Actinopterygii</taxon>
        <taxon>Neopterygii</taxon>
        <taxon>Teleostei</taxon>
        <taxon>Neoteleostei</taxon>
        <taxon>Acanthomorphata</taxon>
        <taxon>Eupercaria</taxon>
        <taxon>Sciaenidae</taxon>
        <taxon>Larimichthys</taxon>
    </lineage>
</organism>
<dbReference type="SUPFAM" id="SSF55486">
    <property type="entry name" value="Metalloproteases ('zincins'), catalytic domain"/>
    <property type="match status" value="2"/>
</dbReference>
<reference evidence="4 5" key="1">
    <citation type="submission" date="2019-07" db="EMBL/GenBank/DDBJ databases">
        <title>Chromosome genome assembly for large yellow croaker.</title>
        <authorList>
            <person name="Xiao S."/>
        </authorList>
    </citation>
    <scope>NUCLEOTIDE SEQUENCE [LARGE SCALE GENOMIC DNA]</scope>
    <source>
        <strain evidence="4">JMULYC20181020</strain>
        <tissue evidence="4">Muscle</tissue>
    </source>
</reference>
<dbReference type="InterPro" id="IPR001506">
    <property type="entry name" value="Peptidase_M12A"/>
</dbReference>
<comment type="cofactor">
    <cofactor evidence="1 2">
        <name>Zn(2+)</name>
        <dbReference type="ChEBI" id="CHEBI:29105"/>
    </cofactor>
    <text evidence="1 2">Binds 1 zinc ion per subunit.</text>
</comment>
<proteinExistence type="predicted"/>
<comment type="caution">
    <text evidence="1">Lacks conserved residue(s) required for the propagation of feature annotation.</text>
</comment>
<feature type="binding site" evidence="1">
    <location>
        <position position="384"/>
    </location>
    <ligand>
        <name>Zn(2+)</name>
        <dbReference type="ChEBI" id="CHEBI:29105"/>
        <note>catalytic</note>
    </ligand>
</feature>
<keyword evidence="1 2" id="KW-0479">Metal-binding</keyword>
<dbReference type="GO" id="GO:0004222">
    <property type="term" value="F:metalloendopeptidase activity"/>
    <property type="evidence" value="ECO:0007669"/>
    <property type="project" value="UniProtKB-UniRule"/>
</dbReference>
<name>A0A6G0IZI7_LARCR</name>
<keyword evidence="1 2" id="KW-0378">Hydrolase</keyword>
<protein>
    <recommendedName>
        <fullName evidence="2">Metalloendopeptidase</fullName>
        <ecNumber evidence="2">3.4.24.-</ecNumber>
    </recommendedName>
</protein>
<dbReference type="EMBL" id="REGW02000005">
    <property type="protein sequence ID" value="KAE8296703.1"/>
    <property type="molecule type" value="Genomic_DNA"/>
</dbReference>
<dbReference type="PANTHER" id="PTHR10127">
    <property type="entry name" value="DISCOIDIN, CUB, EGF, LAMININ , AND ZINC METALLOPROTEASE DOMAIN CONTAINING"/>
    <property type="match status" value="1"/>
</dbReference>
<dbReference type="PRINTS" id="PR00480">
    <property type="entry name" value="ASTACIN"/>
</dbReference>
<evidence type="ECO:0000259" key="3">
    <source>
        <dbReference type="PROSITE" id="PS51864"/>
    </source>
</evidence>
<feature type="binding site" evidence="1">
    <location>
        <position position="162"/>
    </location>
    <ligand>
        <name>Zn(2+)</name>
        <dbReference type="ChEBI" id="CHEBI:29105"/>
        <note>catalytic</note>
    </ligand>
</feature>
<dbReference type="Gene3D" id="3.40.390.10">
    <property type="entry name" value="Collagenase (Catalytic Domain)"/>
    <property type="match status" value="2"/>
</dbReference>
<dbReference type="GO" id="GO:0006508">
    <property type="term" value="P:proteolysis"/>
    <property type="evidence" value="ECO:0007669"/>
    <property type="project" value="UniProtKB-KW"/>
</dbReference>
<feature type="active site" evidence="1">
    <location>
        <position position="163"/>
    </location>
</feature>
<dbReference type="PROSITE" id="PS51864">
    <property type="entry name" value="ASTACIN"/>
    <property type="match status" value="2"/>
</dbReference>
<feature type="domain" description="Peptidase M12A" evidence="3">
    <location>
        <begin position="64"/>
        <end position="254"/>
    </location>
</feature>
<keyword evidence="1 2" id="KW-0862">Zinc</keyword>
<dbReference type="SMART" id="SM00235">
    <property type="entry name" value="ZnMc"/>
    <property type="match status" value="2"/>
</dbReference>
<gene>
    <name evidence="4" type="ORF">D5F01_LYC05465</name>
</gene>
<feature type="domain" description="Peptidase M12A" evidence="3">
    <location>
        <begin position="286"/>
        <end position="483"/>
    </location>
</feature>
<feature type="active site" evidence="1">
    <location>
        <position position="385"/>
    </location>
</feature>
<keyword evidence="1 2" id="KW-0482">Metalloprotease</keyword>
<feature type="binding site" evidence="1">
    <location>
        <position position="172"/>
    </location>
    <ligand>
        <name>Zn(2+)</name>
        <dbReference type="ChEBI" id="CHEBI:29105"/>
        <note>catalytic</note>
    </ligand>
</feature>
<dbReference type="PANTHER" id="PTHR10127:SF779">
    <property type="entry name" value="METALLOENDOPEPTIDASE"/>
    <property type="match status" value="1"/>
</dbReference>
<dbReference type="InterPro" id="IPR006026">
    <property type="entry name" value="Peptidase_Metallo"/>
</dbReference>
<accession>A0A6G0IZI7</accession>
<evidence type="ECO:0000256" key="2">
    <source>
        <dbReference type="RuleBase" id="RU361183"/>
    </source>
</evidence>
<dbReference type="EC" id="3.4.24.-" evidence="2"/>
<feature type="binding site" evidence="1">
    <location>
        <position position="394"/>
    </location>
    <ligand>
        <name>Zn(2+)</name>
        <dbReference type="ChEBI" id="CHEBI:29105"/>
        <note>catalytic</note>
    </ligand>
</feature>
<dbReference type="AlphaFoldDB" id="A0A6G0IZI7"/>
<dbReference type="InterPro" id="IPR024079">
    <property type="entry name" value="MetalloPept_cat_dom_sf"/>
</dbReference>
<keyword evidence="5" id="KW-1185">Reference proteome</keyword>
<evidence type="ECO:0000256" key="1">
    <source>
        <dbReference type="PROSITE-ProRule" id="PRU01211"/>
    </source>
</evidence>
<feature type="binding site" evidence="1">
    <location>
        <position position="166"/>
    </location>
    <ligand>
        <name>Zn(2+)</name>
        <dbReference type="ChEBI" id="CHEBI:29105"/>
        <note>catalytic</note>
    </ligand>
</feature>
<evidence type="ECO:0000313" key="4">
    <source>
        <dbReference type="EMBL" id="KAE8296703.1"/>
    </source>
</evidence>
<comment type="caution">
    <text evidence="4">The sequence shown here is derived from an EMBL/GenBank/DDBJ whole genome shotgun (WGS) entry which is preliminary data.</text>
</comment>
<dbReference type="Pfam" id="PF01400">
    <property type="entry name" value="Astacin"/>
    <property type="match status" value="2"/>
</dbReference>
<dbReference type="GO" id="GO:0008270">
    <property type="term" value="F:zinc ion binding"/>
    <property type="evidence" value="ECO:0007669"/>
    <property type="project" value="UniProtKB-UniRule"/>
</dbReference>